<feature type="non-terminal residue" evidence="2">
    <location>
        <position position="1"/>
    </location>
</feature>
<name>A0A6J4UMT5_9BACT</name>
<protein>
    <submittedName>
        <fullName evidence="2">Uncharacterized protein</fullName>
    </submittedName>
</protein>
<accession>A0A6J4UMT5</accession>
<reference evidence="2" key="1">
    <citation type="submission" date="2020-02" db="EMBL/GenBank/DDBJ databases">
        <authorList>
            <person name="Meier V. D."/>
        </authorList>
    </citation>
    <scope>NUCLEOTIDE SEQUENCE</scope>
    <source>
        <strain evidence="2">AVDCRST_MAG19</strain>
    </source>
</reference>
<proteinExistence type="predicted"/>
<evidence type="ECO:0000313" key="2">
    <source>
        <dbReference type="EMBL" id="CAA9553607.1"/>
    </source>
</evidence>
<feature type="compositionally biased region" description="Low complexity" evidence="1">
    <location>
        <begin position="1"/>
        <end position="25"/>
    </location>
</feature>
<evidence type="ECO:0000256" key="1">
    <source>
        <dbReference type="SAM" id="MobiDB-lite"/>
    </source>
</evidence>
<sequence length="64" mass="6808">APSSARRAGQARPGGARRGSPAAGRGFQGRHPRPRHRRRPNHAPLHPAEHGSADHRPATLVVGM</sequence>
<dbReference type="AlphaFoldDB" id="A0A6J4UMT5"/>
<feature type="compositionally biased region" description="Basic and acidic residues" evidence="1">
    <location>
        <begin position="47"/>
        <end position="57"/>
    </location>
</feature>
<organism evidence="2">
    <name type="scientific">uncultured Thermomicrobiales bacterium</name>
    <dbReference type="NCBI Taxonomy" id="1645740"/>
    <lineage>
        <taxon>Bacteria</taxon>
        <taxon>Pseudomonadati</taxon>
        <taxon>Thermomicrobiota</taxon>
        <taxon>Thermomicrobia</taxon>
        <taxon>Thermomicrobiales</taxon>
        <taxon>environmental samples</taxon>
    </lineage>
</organism>
<feature type="non-terminal residue" evidence="2">
    <location>
        <position position="64"/>
    </location>
</feature>
<gene>
    <name evidence="2" type="ORF">AVDCRST_MAG19-1031</name>
</gene>
<dbReference type="EMBL" id="CADCWL010000041">
    <property type="protein sequence ID" value="CAA9553607.1"/>
    <property type="molecule type" value="Genomic_DNA"/>
</dbReference>
<feature type="compositionally biased region" description="Basic residues" evidence="1">
    <location>
        <begin position="28"/>
        <end position="41"/>
    </location>
</feature>
<feature type="region of interest" description="Disordered" evidence="1">
    <location>
        <begin position="1"/>
        <end position="64"/>
    </location>
</feature>